<feature type="transmembrane region" description="Helical" evidence="1">
    <location>
        <begin position="237"/>
        <end position="260"/>
    </location>
</feature>
<evidence type="ECO:0000256" key="1">
    <source>
        <dbReference type="SAM" id="Phobius"/>
    </source>
</evidence>
<evidence type="ECO:0000313" key="2">
    <source>
        <dbReference type="EMBL" id="ORY07420.1"/>
    </source>
</evidence>
<gene>
    <name evidence="2" type="ORF">LY90DRAFT_519118</name>
</gene>
<keyword evidence="3" id="KW-1185">Reference proteome</keyword>
<dbReference type="EMBL" id="MCOG01000431">
    <property type="protein sequence ID" value="ORY07420.1"/>
    <property type="molecule type" value="Genomic_DNA"/>
</dbReference>
<comment type="caution">
    <text evidence="2">The sequence shown here is derived from an EMBL/GenBank/DDBJ whole genome shotgun (WGS) entry which is preliminary data.</text>
</comment>
<keyword evidence="1" id="KW-0812">Transmembrane</keyword>
<sequence length="339" mass="40137">MYKNDILYCENPICKSNCPNNTATCKAYYSELYNDIEKTFVNACLVGRMKIAMKNFFFISYSNPLTCMFKFLFKNFGMLTILMIQVINILLGYFLGIFLQSDNNKSKTNLFVESLKVIDQMDTSNKKNVKNIIIDKQSTVLSSNENSLFLKESNSNSNNYEELSITLNYINRRKESNIDMEYLNTVYGKQGKQNLINKIKFIYYSILEIVFIYIILNIVINYIIFKKQKRENIWLEVIFNSWGYLMIFILFSMDNIYYIIKKKGDDYYSFFIYPNKKLCVLHHSSTCGCMLEKNNDENISDKNIEEFLNFYLFCSDVIIIYKGRIKFITMKNKLKFLSY</sequence>
<reference evidence="2 3" key="1">
    <citation type="submission" date="2016-08" db="EMBL/GenBank/DDBJ databases">
        <title>A Parts List for Fungal Cellulosomes Revealed by Comparative Genomics.</title>
        <authorList>
            <consortium name="DOE Joint Genome Institute"/>
            <person name="Haitjema C.H."/>
            <person name="Gilmore S.P."/>
            <person name="Henske J.K."/>
            <person name="Solomon K.V."/>
            <person name="De Groot R."/>
            <person name="Kuo A."/>
            <person name="Mondo S.J."/>
            <person name="Salamov A.A."/>
            <person name="Labutti K."/>
            <person name="Zhao Z."/>
            <person name="Chiniquy J."/>
            <person name="Barry K."/>
            <person name="Brewer H.M."/>
            <person name="Purvine S.O."/>
            <person name="Wright A.T."/>
            <person name="Boxma B."/>
            <person name="Van Alen T."/>
            <person name="Hackstein J.H."/>
            <person name="Baker S.E."/>
            <person name="Grigoriev I.V."/>
            <person name="O'Malley M.A."/>
        </authorList>
    </citation>
    <scope>NUCLEOTIDE SEQUENCE [LARGE SCALE GENOMIC DNA]</scope>
    <source>
        <strain evidence="2 3">G1</strain>
    </source>
</reference>
<keyword evidence="1" id="KW-0472">Membrane</keyword>
<feature type="transmembrane region" description="Helical" evidence="1">
    <location>
        <begin position="201"/>
        <end position="225"/>
    </location>
</feature>
<proteinExistence type="predicted"/>
<evidence type="ECO:0000313" key="3">
    <source>
        <dbReference type="Proteomes" id="UP000193920"/>
    </source>
</evidence>
<feature type="transmembrane region" description="Helical" evidence="1">
    <location>
        <begin position="79"/>
        <end position="99"/>
    </location>
</feature>
<organism evidence="2 3">
    <name type="scientific">Neocallimastix californiae</name>
    <dbReference type="NCBI Taxonomy" id="1754190"/>
    <lineage>
        <taxon>Eukaryota</taxon>
        <taxon>Fungi</taxon>
        <taxon>Fungi incertae sedis</taxon>
        <taxon>Chytridiomycota</taxon>
        <taxon>Chytridiomycota incertae sedis</taxon>
        <taxon>Neocallimastigomycetes</taxon>
        <taxon>Neocallimastigales</taxon>
        <taxon>Neocallimastigaceae</taxon>
        <taxon>Neocallimastix</taxon>
    </lineage>
</organism>
<protein>
    <submittedName>
        <fullName evidence="2">Uncharacterized protein</fullName>
    </submittedName>
</protein>
<dbReference type="AlphaFoldDB" id="A0A1Y1ZAY2"/>
<name>A0A1Y1ZAY2_9FUNG</name>
<dbReference type="Proteomes" id="UP000193920">
    <property type="component" value="Unassembled WGS sequence"/>
</dbReference>
<keyword evidence="1" id="KW-1133">Transmembrane helix</keyword>
<feature type="transmembrane region" description="Helical" evidence="1">
    <location>
        <begin position="56"/>
        <end position="73"/>
    </location>
</feature>
<accession>A0A1Y1ZAY2</accession>